<evidence type="ECO:0000256" key="4">
    <source>
        <dbReference type="ARBA" id="ARBA00022833"/>
    </source>
</evidence>
<dbReference type="GO" id="GO:0016567">
    <property type="term" value="P:protein ubiquitination"/>
    <property type="evidence" value="ECO:0007669"/>
    <property type="project" value="InterPro"/>
</dbReference>
<feature type="region of interest" description="Disordered" evidence="6">
    <location>
        <begin position="1"/>
        <end position="99"/>
    </location>
</feature>
<name>A0A8J2NHA2_FUSEQ</name>
<evidence type="ECO:0000256" key="2">
    <source>
        <dbReference type="ARBA" id="ARBA00022771"/>
    </source>
</evidence>
<protein>
    <recommendedName>
        <fullName evidence="7">IBR domain-containing protein</fullName>
    </recommendedName>
</protein>
<keyword evidence="3" id="KW-0833">Ubl conjugation pathway</keyword>
<evidence type="ECO:0000256" key="6">
    <source>
        <dbReference type="SAM" id="MobiDB-lite"/>
    </source>
</evidence>
<evidence type="ECO:0000256" key="1">
    <source>
        <dbReference type="ARBA" id="ARBA00022723"/>
    </source>
</evidence>
<feature type="coiled-coil region" evidence="5">
    <location>
        <begin position="389"/>
        <end position="420"/>
    </location>
</feature>
<accession>A0A8J2NHA2</accession>
<evidence type="ECO:0000313" key="8">
    <source>
        <dbReference type="EMBL" id="CAG7565613.1"/>
    </source>
</evidence>
<feature type="compositionally biased region" description="Acidic residues" evidence="6">
    <location>
        <begin position="169"/>
        <end position="178"/>
    </location>
</feature>
<dbReference type="SMART" id="SM00647">
    <property type="entry name" value="IBR"/>
    <property type="match status" value="1"/>
</dbReference>
<organism evidence="8 9">
    <name type="scientific">Fusarium equiseti</name>
    <name type="common">Fusarium scirpi</name>
    <dbReference type="NCBI Taxonomy" id="61235"/>
    <lineage>
        <taxon>Eukaryota</taxon>
        <taxon>Fungi</taxon>
        <taxon>Dikarya</taxon>
        <taxon>Ascomycota</taxon>
        <taxon>Pezizomycotina</taxon>
        <taxon>Sordariomycetes</taxon>
        <taxon>Hypocreomycetidae</taxon>
        <taxon>Hypocreales</taxon>
        <taxon>Nectriaceae</taxon>
        <taxon>Fusarium</taxon>
        <taxon>Fusarium incarnatum-equiseti species complex</taxon>
    </lineage>
</organism>
<feature type="compositionally biased region" description="Low complexity" evidence="6">
    <location>
        <begin position="21"/>
        <end position="35"/>
    </location>
</feature>
<gene>
    <name evidence="8" type="ORF">FEQUK3_LOCUS11308</name>
</gene>
<feature type="compositionally biased region" description="Polar residues" evidence="6">
    <location>
        <begin position="36"/>
        <end position="58"/>
    </location>
</feature>
<dbReference type="AlphaFoldDB" id="A0A8J2NHA2"/>
<feature type="region of interest" description="Disordered" evidence="6">
    <location>
        <begin position="169"/>
        <end position="194"/>
    </location>
</feature>
<sequence>MLRGIKKKVSTLWQKRKASRRTSTPPSSSQSSITSLAESETETSIVPNSTPDDSTVSENPPRPPRPIPSIISTDLEHGQRPLQQPPSSRPSIVSALSYYQHDRPVVQEPANDPPTPEQDPYMAKYVPYTDVNPLKNNMFARTAGIYGRVNPDIMGGFGNDDDSIWLVDDEEEEEEEPNQDQLVSRSRLESPADSTSRLALLGQRYERAAHSATHLQQASAAVAATPSAEPAFRYQRPAFLDNDDDLTSGSLVGTEEAGEFRCPECTELLEYADIQRYANEQTFSKYETIALRAAMSEADNFVWCTSGCGSGQIHESGTAQPIVTCLHCNHRSCFHHNVAWHENLSCEEYDQLLADPDNFRSRLELENERWSEEQQAQLETDRAMAQNLLAEDEAAMRQREERARREREQAQKAVQLARQIAARRKKEEAQSSATVSRTTKPCAGCGWAIEKNKGW</sequence>
<dbReference type="PANTHER" id="PTHR11685">
    <property type="entry name" value="RBR FAMILY RING FINGER AND IBR DOMAIN-CONTAINING"/>
    <property type="match status" value="1"/>
</dbReference>
<dbReference type="GO" id="GO:0008270">
    <property type="term" value="F:zinc ion binding"/>
    <property type="evidence" value="ECO:0007669"/>
    <property type="project" value="UniProtKB-KW"/>
</dbReference>
<keyword evidence="5" id="KW-0175">Coiled coil</keyword>
<dbReference type="Proteomes" id="UP000693738">
    <property type="component" value="Unassembled WGS sequence"/>
</dbReference>
<evidence type="ECO:0000259" key="7">
    <source>
        <dbReference type="SMART" id="SM00647"/>
    </source>
</evidence>
<dbReference type="InterPro" id="IPR002867">
    <property type="entry name" value="IBR_dom"/>
</dbReference>
<feature type="compositionally biased region" description="Basic residues" evidence="6">
    <location>
        <begin position="1"/>
        <end position="20"/>
    </location>
</feature>
<proteinExistence type="predicted"/>
<dbReference type="GO" id="GO:0004842">
    <property type="term" value="F:ubiquitin-protein transferase activity"/>
    <property type="evidence" value="ECO:0007669"/>
    <property type="project" value="InterPro"/>
</dbReference>
<dbReference type="CDD" id="cd20335">
    <property type="entry name" value="BRcat_RBR"/>
    <property type="match status" value="1"/>
</dbReference>
<keyword evidence="2" id="KW-0863">Zinc-finger</keyword>
<feature type="domain" description="IBR" evidence="7">
    <location>
        <begin position="284"/>
        <end position="346"/>
    </location>
</feature>
<evidence type="ECO:0000256" key="3">
    <source>
        <dbReference type="ARBA" id="ARBA00022786"/>
    </source>
</evidence>
<dbReference type="EMBL" id="CAJSTJ010000184">
    <property type="protein sequence ID" value="CAG7565613.1"/>
    <property type="molecule type" value="Genomic_DNA"/>
</dbReference>
<dbReference type="Pfam" id="PF01485">
    <property type="entry name" value="IBR"/>
    <property type="match status" value="1"/>
</dbReference>
<reference evidence="8" key="1">
    <citation type="submission" date="2021-05" db="EMBL/GenBank/DDBJ databases">
        <authorList>
            <person name="Khan N."/>
        </authorList>
    </citation>
    <scope>NUCLEOTIDE SEQUENCE</scope>
</reference>
<evidence type="ECO:0000313" key="9">
    <source>
        <dbReference type="Proteomes" id="UP000693738"/>
    </source>
</evidence>
<keyword evidence="4" id="KW-0862">Zinc</keyword>
<evidence type="ECO:0000256" key="5">
    <source>
        <dbReference type="SAM" id="Coils"/>
    </source>
</evidence>
<dbReference type="InterPro" id="IPR031127">
    <property type="entry name" value="E3_UB_ligase_RBR"/>
</dbReference>
<comment type="caution">
    <text evidence="8">The sequence shown here is derived from an EMBL/GenBank/DDBJ whole genome shotgun (WGS) entry which is preliminary data.</text>
</comment>
<keyword evidence="1" id="KW-0479">Metal-binding</keyword>